<comment type="caution">
    <text evidence="1">The sequence shown here is derived from an EMBL/GenBank/DDBJ whole genome shotgun (WGS) entry which is preliminary data.</text>
</comment>
<accession>A0A8X7WS49</accession>
<evidence type="ECO:0000313" key="2">
    <source>
        <dbReference type="Proteomes" id="UP000886595"/>
    </source>
</evidence>
<proteinExistence type="predicted"/>
<dbReference type="Proteomes" id="UP000886595">
    <property type="component" value="Unassembled WGS sequence"/>
</dbReference>
<protein>
    <submittedName>
        <fullName evidence="1">Uncharacterized protein</fullName>
    </submittedName>
</protein>
<evidence type="ECO:0000313" key="1">
    <source>
        <dbReference type="EMBL" id="KAG2335036.1"/>
    </source>
</evidence>
<reference evidence="1 2" key="1">
    <citation type="submission" date="2020-02" db="EMBL/GenBank/DDBJ databases">
        <authorList>
            <person name="Ma Q."/>
            <person name="Huang Y."/>
            <person name="Song X."/>
            <person name="Pei D."/>
        </authorList>
    </citation>
    <scope>NUCLEOTIDE SEQUENCE [LARGE SCALE GENOMIC DNA]</scope>
    <source>
        <strain evidence="1">Sxm20200214</strain>
        <tissue evidence="1">Leaf</tissue>
    </source>
</reference>
<sequence>MLGWVVVETFYALSGLLQTRISIVEHRRSVQYHCDKPRLMMNLVSSSDVDTRDASLRGLLALAKARKCCTCGSSIEKGDEKLRQILEDRIKAISLMSEEDRSAAEEERQLLDSLWITLLA</sequence>
<organism evidence="1 2">
    <name type="scientific">Brassica carinata</name>
    <name type="common">Ethiopian mustard</name>
    <name type="synonym">Abyssinian cabbage</name>
    <dbReference type="NCBI Taxonomy" id="52824"/>
    <lineage>
        <taxon>Eukaryota</taxon>
        <taxon>Viridiplantae</taxon>
        <taxon>Streptophyta</taxon>
        <taxon>Embryophyta</taxon>
        <taxon>Tracheophyta</taxon>
        <taxon>Spermatophyta</taxon>
        <taxon>Magnoliopsida</taxon>
        <taxon>eudicotyledons</taxon>
        <taxon>Gunneridae</taxon>
        <taxon>Pentapetalae</taxon>
        <taxon>rosids</taxon>
        <taxon>malvids</taxon>
        <taxon>Brassicales</taxon>
        <taxon>Brassicaceae</taxon>
        <taxon>Brassiceae</taxon>
        <taxon>Brassica</taxon>
    </lineage>
</organism>
<dbReference type="EMBL" id="JAAMPC010000001">
    <property type="protein sequence ID" value="KAG2335036.1"/>
    <property type="molecule type" value="Genomic_DNA"/>
</dbReference>
<gene>
    <name evidence="1" type="ORF">Bca52824_006216</name>
</gene>
<dbReference type="OrthoDB" id="10250458at2759"/>
<dbReference type="AlphaFoldDB" id="A0A8X7WS49"/>
<keyword evidence="2" id="KW-1185">Reference proteome</keyword>
<name>A0A8X7WS49_BRACI</name>